<evidence type="ECO:0000256" key="1">
    <source>
        <dbReference type="ARBA" id="ARBA00022679"/>
    </source>
</evidence>
<gene>
    <name evidence="5" type="ORF">QN216_03180</name>
    <name evidence="4" type="ORF">QN217_07265</name>
</gene>
<dbReference type="InterPro" id="IPR011611">
    <property type="entry name" value="PfkB_dom"/>
</dbReference>
<dbReference type="SUPFAM" id="SSF53613">
    <property type="entry name" value="Ribokinase-like"/>
    <property type="match status" value="1"/>
</dbReference>
<dbReference type="EMBL" id="CP129675">
    <property type="protein sequence ID" value="XDS47639.1"/>
    <property type="molecule type" value="Genomic_DNA"/>
</dbReference>
<evidence type="ECO:0000313" key="4">
    <source>
        <dbReference type="EMBL" id="XDS47639.1"/>
    </source>
</evidence>
<evidence type="ECO:0000313" key="5">
    <source>
        <dbReference type="EMBL" id="XDS49668.1"/>
    </source>
</evidence>
<dbReference type="PANTHER" id="PTHR10584">
    <property type="entry name" value="SUGAR KINASE"/>
    <property type="match status" value="1"/>
</dbReference>
<keyword evidence="2 5" id="KW-0418">Kinase</keyword>
<protein>
    <submittedName>
        <fullName evidence="5">PfkB family carbohydrate kinase</fullName>
    </submittedName>
</protein>
<dbReference type="EMBL" id="CP129682">
    <property type="protein sequence ID" value="XDS49668.1"/>
    <property type="molecule type" value="Genomic_DNA"/>
</dbReference>
<dbReference type="GO" id="GO:0005829">
    <property type="term" value="C:cytosol"/>
    <property type="evidence" value="ECO:0007669"/>
    <property type="project" value="TreeGrafter"/>
</dbReference>
<proteinExistence type="predicted"/>
<dbReference type="InterPro" id="IPR029056">
    <property type="entry name" value="Ribokinase-like"/>
</dbReference>
<dbReference type="Pfam" id="PF00294">
    <property type="entry name" value="PfkB"/>
    <property type="match status" value="1"/>
</dbReference>
<evidence type="ECO:0000256" key="2">
    <source>
        <dbReference type="ARBA" id="ARBA00022777"/>
    </source>
</evidence>
<dbReference type="AlphaFoldDB" id="A0AB39UL99"/>
<organism evidence="5">
    <name type="scientific">Bifidobacterium fermentum</name>
    <dbReference type="NCBI Taxonomy" id="3059035"/>
    <lineage>
        <taxon>Bacteria</taxon>
        <taxon>Bacillati</taxon>
        <taxon>Actinomycetota</taxon>
        <taxon>Actinomycetes</taxon>
        <taxon>Bifidobacteriales</taxon>
        <taxon>Bifidobacteriaceae</taxon>
        <taxon>Bifidobacterium</taxon>
    </lineage>
</organism>
<sequence length="320" mass="34239">MRAPRIFHLAQVCVDITLHIDHLPERGGDVFASNNGISVGGGFNVLYAIRQMRAPVSYMGAIGSGPMADIARNGLKLIDVDTPGAVIADVDTGFSIAMTEPNGERTFVSTRGAETMAPPDSYEKIALVDGDVVYISGYSFVHKSNAEALRRFIRKNTGHFSGHIVFDSSPVIADVSDENLEMLKVLKPIWSVNEREARILCRRFNLSIEGETDEDRCAILARFLSAPVIIRVGADGAWYGDGSAGGKVIARHIPAYPTTVIDTNGAGDTHAGVLCASLLQGRNLIDGLKLANCAAGLSISQFGPATCPSRETIEKSVSQH</sequence>
<keyword evidence="1" id="KW-0808">Transferase</keyword>
<evidence type="ECO:0000259" key="3">
    <source>
        <dbReference type="Pfam" id="PF00294"/>
    </source>
</evidence>
<reference evidence="5" key="1">
    <citation type="submission" date="2023-07" db="EMBL/GenBank/DDBJ databases">
        <title>Bifidobacterium aquikefiriaerophilum sp. nov. and Bifidobacterium eccum sp. nov., isolated from water kefir.</title>
        <authorList>
            <person name="Breselge S."/>
            <person name="Bellassi P."/>
            <person name="Barcenilla C."/>
            <person name="Alvarez-Ordonez A."/>
            <person name="Morelli L."/>
            <person name="Cotter P.D."/>
        </authorList>
    </citation>
    <scope>NUCLEOTIDE SEQUENCE</scope>
    <source>
        <strain evidence="5">WK013_4_14</strain>
        <strain evidence="4">WK048_4_13</strain>
    </source>
</reference>
<dbReference type="GO" id="GO:0016301">
    <property type="term" value="F:kinase activity"/>
    <property type="evidence" value="ECO:0007669"/>
    <property type="project" value="UniProtKB-KW"/>
</dbReference>
<dbReference type="Gene3D" id="3.40.1190.20">
    <property type="match status" value="1"/>
</dbReference>
<name>A0AB39UL99_9BIFI</name>
<feature type="domain" description="Carbohydrate kinase PfkB" evidence="3">
    <location>
        <begin position="38"/>
        <end position="307"/>
    </location>
</feature>
<dbReference type="PANTHER" id="PTHR10584:SF166">
    <property type="entry name" value="RIBOKINASE"/>
    <property type="match status" value="1"/>
</dbReference>
<accession>A0AB39UL99</accession>